<dbReference type="EMBL" id="JAENHL010000007">
    <property type="protein sequence ID" value="MBK1868321.1"/>
    <property type="molecule type" value="Genomic_DNA"/>
</dbReference>
<accession>A0ACC5R6M5</accession>
<reference evidence="1" key="1">
    <citation type="submission" date="2021-01" db="EMBL/GenBank/DDBJ databases">
        <authorList>
            <person name="Sun Q."/>
        </authorList>
    </citation>
    <scope>NUCLEOTIDE SEQUENCE</scope>
    <source>
        <strain evidence="1">YIM B02566</strain>
    </source>
</reference>
<proteinExistence type="predicted"/>
<gene>
    <name evidence="1" type="primary">rbfA</name>
    <name evidence="1" type="ORF">JHL16_18355</name>
</gene>
<evidence type="ECO:0000313" key="2">
    <source>
        <dbReference type="Proteomes" id="UP000616151"/>
    </source>
</evidence>
<comment type="caution">
    <text evidence="1">The sequence shown here is derived from an EMBL/GenBank/DDBJ whole genome shotgun (WGS) entry which is preliminary data.</text>
</comment>
<name>A0ACC5R6M5_9HYPH</name>
<keyword evidence="2" id="KW-1185">Reference proteome</keyword>
<protein>
    <submittedName>
        <fullName evidence="1">30S ribosome-binding factor RbfA</fullName>
    </submittedName>
</protein>
<evidence type="ECO:0000313" key="1">
    <source>
        <dbReference type="EMBL" id="MBK1868321.1"/>
    </source>
</evidence>
<dbReference type="Proteomes" id="UP000616151">
    <property type="component" value="Unassembled WGS sequence"/>
</dbReference>
<sequence>MTTSKAPSQRQLRAGELIRHALADILLRGEVGDPELERLGVGVHEVAMSPDLRIATVYVRPLLDGKKDRAVKLLAEHARYIRGLLAPRVDMKFMPELRFRIDTAADYADKIDRLLKDPAVARDLPEKK</sequence>
<organism evidence="1 2">
    <name type="scientific">Taklimakanibacter albus</name>
    <dbReference type="NCBI Taxonomy" id="2800327"/>
    <lineage>
        <taxon>Bacteria</taxon>
        <taxon>Pseudomonadati</taxon>
        <taxon>Pseudomonadota</taxon>
        <taxon>Alphaproteobacteria</taxon>
        <taxon>Hyphomicrobiales</taxon>
        <taxon>Aestuariivirgaceae</taxon>
        <taxon>Taklimakanibacter</taxon>
    </lineage>
</organism>